<feature type="transmembrane region" description="Helical" evidence="1">
    <location>
        <begin position="63"/>
        <end position="89"/>
    </location>
</feature>
<proteinExistence type="predicted"/>
<sequence>MFTRLRALWQDVNASYWFYPALFVAGSLALATLTLWIDGRTPQGWLQDHLILRPANAESASTMLNAMAVSMMGVAATVFSITIAAVVYASGSYGPRLLNNFMEDRGNQLSLGTFMGTFVYAFTILRAVRQGDGQAAAAAGSAVQQADFVPQISLLTAYLLMGLAVAVLVYFLNHIPASIRINSVLKDIGLRLLQGIDKTYPEPNSGVRLPEHGKGVAVCALGAGYIEVLDFARLHTVAKKHGGRIVMAVRTGDFVHPSVPIAYWCPDDGTSDAEPPADTIRNCLALGSARTPHQDLQFLIDELVEIGLRALSPGINDPFTAITALHWLGAATARLGERDLRLRLDREVMLDAALVIPLDDDYRHFVARGFGAIRSAVATNRIAAMVMFDALADAATTLQDETRRAELKQQGEALIEQARVHLQGPELQLAEARYASFTTKFAR</sequence>
<keyword evidence="1" id="KW-1133">Transmembrane helix</keyword>
<gene>
    <name evidence="2" type="ORF">GRI75_09270</name>
</gene>
<evidence type="ECO:0000313" key="3">
    <source>
        <dbReference type="Proteomes" id="UP000469159"/>
    </source>
</evidence>
<feature type="transmembrane region" description="Helical" evidence="1">
    <location>
        <begin position="109"/>
        <end position="128"/>
    </location>
</feature>
<feature type="transmembrane region" description="Helical" evidence="1">
    <location>
        <begin position="16"/>
        <end position="37"/>
    </location>
</feature>
<dbReference type="AlphaFoldDB" id="A0A6I4UVL5"/>
<comment type="caution">
    <text evidence="2">The sequence shown here is derived from an EMBL/GenBank/DDBJ whole genome shotgun (WGS) entry which is preliminary data.</text>
</comment>
<keyword evidence="3" id="KW-1185">Reference proteome</keyword>
<dbReference type="OrthoDB" id="2955631at2"/>
<reference evidence="2 3" key="1">
    <citation type="submission" date="2019-12" db="EMBL/GenBank/DDBJ databases">
        <title>Genomic-based taxomic classification of the family Erythrobacteraceae.</title>
        <authorList>
            <person name="Xu L."/>
        </authorList>
    </citation>
    <scope>NUCLEOTIDE SEQUENCE [LARGE SCALE GENOMIC DNA]</scope>
    <source>
        <strain evidence="2 3">MCCC 1K02066</strain>
    </source>
</reference>
<dbReference type="EMBL" id="WTYK01000004">
    <property type="protein sequence ID" value="MXP41829.1"/>
    <property type="molecule type" value="Genomic_DNA"/>
</dbReference>
<keyword evidence="1" id="KW-0812">Transmembrane</keyword>
<feature type="transmembrane region" description="Helical" evidence="1">
    <location>
        <begin position="148"/>
        <end position="172"/>
    </location>
</feature>
<dbReference type="Proteomes" id="UP000469159">
    <property type="component" value="Unassembled WGS sequence"/>
</dbReference>
<accession>A0A6I4UVL5</accession>
<dbReference type="RefSeq" id="WP_160746669.1">
    <property type="nucleotide sequence ID" value="NZ_WTYK01000004.1"/>
</dbReference>
<evidence type="ECO:0000256" key="1">
    <source>
        <dbReference type="SAM" id="Phobius"/>
    </source>
</evidence>
<dbReference type="Pfam" id="PF10011">
    <property type="entry name" value="DUF2254"/>
    <property type="match status" value="1"/>
</dbReference>
<keyword evidence="1" id="KW-0472">Membrane</keyword>
<evidence type="ECO:0000313" key="2">
    <source>
        <dbReference type="EMBL" id="MXP41829.1"/>
    </source>
</evidence>
<dbReference type="InterPro" id="IPR018723">
    <property type="entry name" value="DUF2254_membrane"/>
</dbReference>
<name>A0A6I4UVL5_9SPHN</name>
<organism evidence="2 3">
    <name type="scientific">Croceibacterium soli</name>
    <dbReference type="NCBI Taxonomy" id="1739690"/>
    <lineage>
        <taxon>Bacteria</taxon>
        <taxon>Pseudomonadati</taxon>
        <taxon>Pseudomonadota</taxon>
        <taxon>Alphaproteobacteria</taxon>
        <taxon>Sphingomonadales</taxon>
        <taxon>Erythrobacteraceae</taxon>
        <taxon>Croceibacterium</taxon>
    </lineage>
</organism>
<protein>
    <submittedName>
        <fullName evidence="2">DUF2254 domain-containing protein</fullName>
    </submittedName>
</protein>